<dbReference type="SMART" id="SM00320">
    <property type="entry name" value="WD40"/>
    <property type="match status" value="2"/>
</dbReference>
<accession>A0A9K3D332</accession>
<keyword evidence="3" id="KW-1185">Reference proteome</keyword>
<dbReference type="Gene3D" id="2.130.10.10">
    <property type="entry name" value="YVTN repeat-like/Quinoprotein amine dehydrogenase"/>
    <property type="match status" value="1"/>
</dbReference>
<dbReference type="InterPro" id="IPR036322">
    <property type="entry name" value="WD40_repeat_dom_sf"/>
</dbReference>
<evidence type="ECO:0000313" key="2">
    <source>
        <dbReference type="EMBL" id="GIQ87365.1"/>
    </source>
</evidence>
<dbReference type="EMBL" id="BDIP01003178">
    <property type="protein sequence ID" value="GIQ87365.1"/>
    <property type="molecule type" value="Genomic_DNA"/>
</dbReference>
<evidence type="ECO:0000313" key="3">
    <source>
        <dbReference type="Proteomes" id="UP000265618"/>
    </source>
</evidence>
<reference evidence="2 3" key="1">
    <citation type="journal article" date="2018" name="PLoS ONE">
        <title>The draft genome of Kipferlia bialata reveals reductive genome evolution in fornicate parasites.</title>
        <authorList>
            <person name="Tanifuji G."/>
            <person name="Takabayashi S."/>
            <person name="Kume K."/>
            <person name="Takagi M."/>
            <person name="Nakayama T."/>
            <person name="Kamikawa R."/>
            <person name="Inagaki Y."/>
            <person name="Hashimoto T."/>
        </authorList>
    </citation>
    <scope>NUCLEOTIDE SEQUENCE [LARGE SCALE GENOMIC DNA]</scope>
    <source>
        <strain evidence="2">NY0173</strain>
    </source>
</reference>
<sequence>MGQGQSTEATRTFRPSGGVLDAILLPQVADEAVIVTKVGGVGGTPGVGVVMRSHSKSISVAVGCDDGSIMVFNPATGKLMMELPCKAKSSTKDGHSAPVTCLCAYNAGTESQLLSGSADGTVIHWSLSKGVCDTVYTASGPVSDVLYIPGLQIFFDAVNGAVMEMGERPVADHATLQWGMLGDTGTAIYDGKYTRVHTQDEPVWISRGSLLQYALLCRYVYQQVGKGSESIRKLLRLQSLAGGKLSGTSFGYIDQLHVDTRVFNVEKGYSKVGKRCYDRKHQTRGRVRISANGVLTTKGIRYDLCWGTTNRTKFLYGICLMMLELAHPFPGPCSVWVSDNASIAKCKELGALAKAFGCYLVYLPPYSPW</sequence>
<comment type="caution">
    <text evidence="2">The sequence shown here is derived from an EMBL/GenBank/DDBJ whole genome shotgun (WGS) entry which is preliminary data.</text>
</comment>
<dbReference type="Proteomes" id="UP000265618">
    <property type="component" value="Unassembled WGS sequence"/>
</dbReference>
<feature type="domain" description="Tc1-like transposase DDE" evidence="1">
    <location>
        <begin position="252"/>
        <end position="369"/>
    </location>
</feature>
<dbReference type="InterPro" id="IPR001680">
    <property type="entry name" value="WD40_rpt"/>
</dbReference>
<dbReference type="InterPro" id="IPR038717">
    <property type="entry name" value="Tc1-like_DDE_dom"/>
</dbReference>
<organism evidence="2 3">
    <name type="scientific">Kipferlia bialata</name>
    <dbReference type="NCBI Taxonomy" id="797122"/>
    <lineage>
        <taxon>Eukaryota</taxon>
        <taxon>Metamonada</taxon>
        <taxon>Carpediemonas-like organisms</taxon>
        <taxon>Kipferlia</taxon>
    </lineage>
</organism>
<dbReference type="Pfam" id="PF00400">
    <property type="entry name" value="WD40"/>
    <property type="match status" value="1"/>
</dbReference>
<gene>
    <name evidence="2" type="ORF">KIPB_009392</name>
</gene>
<dbReference type="Pfam" id="PF13358">
    <property type="entry name" value="DDE_3"/>
    <property type="match status" value="1"/>
</dbReference>
<dbReference type="InterPro" id="IPR015943">
    <property type="entry name" value="WD40/YVTN_repeat-like_dom_sf"/>
</dbReference>
<dbReference type="SUPFAM" id="SSF50978">
    <property type="entry name" value="WD40 repeat-like"/>
    <property type="match status" value="1"/>
</dbReference>
<dbReference type="AlphaFoldDB" id="A0A9K3D332"/>
<dbReference type="OrthoDB" id="1068471at2759"/>
<name>A0A9K3D332_9EUKA</name>
<evidence type="ECO:0000259" key="1">
    <source>
        <dbReference type="Pfam" id="PF13358"/>
    </source>
</evidence>
<protein>
    <recommendedName>
        <fullName evidence="1">Tc1-like transposase DDE domain-containing protein</fullName>
    </recommendedName>
</protein>
<proteinExistence type="predicted"/>